<reference evidence="3" key="1">
    <citation type="submission" date="2017-08" db="EMBL/GenBank/DDBJ databases">
        <title>A dynamic microbial community with high functional redundancy inhabits the cold, oxic subseafloor aquifer.</title>
        <authorList>
            <person name="Tully B.J."/>
            <person name="Wheat C.G."/>
            <person name="Glazer B.T."/>
            <person name="Huber J.A."/>
        </authorList>
    </citation>
    <scope>NUCLEOTIDE SEQUENCE [LARGE SCALE GENOMIC DNA]</scope>
</reference>
<dbReference type="Pfam" id="PF26330">
    <property type="entry name" value="DUF8085"/>
    <property type="match status" value="1"/>
</dbReference>
<comment type="caution">
    <text evidence="2">The sequence shown here is derived from an EMBL/GenBank/DDBJ whole genome shotgun (WGS) entry which is preliminary data.</text>
</comment>
<feature type="region of interest" description="Disordered" evidence="1">
    <location>
        <begin position="1"/>
        <end position="33"/>
    </location>
</feature>
<protein>
    <submittedName>
        <fullName evidence="2">Uncharacterized protein</fullName>
    </submittedName>
</protein>
<feature type="compositionally biased region" description="Polar residues" evidence="1">
    <location>
        <begin position="7"/>
        <end position="25"/>
    </location>
</feature>
<evidence type="ECO:0000313" key="2">
    <source>
        <dbReference type="EMBL" id="PCI95464.1"/>
    </source>
</evidence>
<evidence type="ECO:0000313" key="3">
    <source>
        <dbReference type="Proteomes" id="UP000217838"/>
    </source>
</evidence>
<sequence length="235" mass="27076">MEAISPIDNTASSIENDYSMTQENSPKGVVDDSGSLSISCAQFDQIIAARNDRKVKLEDRQKLYNEKKANREKVRRRQDGHEPIGFGFRIKDFEMAIIADIINFMDSKSTIAMAFPSNQKYLKDQGKRINHLHPLCFIWTIARDDGLKAKLRIFRDNSAFALKWNGFLGYSAFHDKGFGRNMEKYYNHRNPGDYQHEFDAFYRSLNIKADVMSPYAQSKDWKGFSSAIIEPSSYN</sequence>
<proteinExistence type="predicted"/>
<dbReference type="Proteomes" id="UP000217838">
    <property type="component" value="Unassembled WGS sequence"/>
</dbReference>
<name>A0A2A4YL63_UNCAE</name>
<dbReference type="EMBL" id="NVUU01000018">
    <property type="protein sequence ID" value="PCI95464.1"/>
    <property type="molecule type" value="Genomic_DNA"/>
</dbReference>
<dbReference type="InterPro" id="IPR058398">
    <property type="entry name" value="DUF8085"/>
</dbReference>
<dbReference type="AlphaFoldDB" id="A0A2A4YL63"/>
<organism evidence="2 3">
    <name type="scientific">Aerophobetes bacterium</name>
    <dbReference type="NCBI Taxonomy" id="2030807"/>
    <lineage>
        <taxon>Bacteria</taxon>
        <taxon>Candidatus Aerophobota</taxon>
    </lineage>
</organism>
<gene>
    <name evidence="2" type="ORF">COB11_02175</name>
</gene>
<evidence type="ECO:0000256" key="1">
    <source>
        <dbReference type="SAM" id="MobiDB-lite"/>
    </source>
</evidence>
<accession>A0A2A4YL63</accession>